<proteinExistence type="predicted"/>
<organism evidence="2 3">
    <name type="scientific">Microlunatus kandeliicorticis</name>
    <dbReference type="NCBI Taxonomy" id="1759536"/>
    <lineage>
        <taxon>Bacteria</taxon>
        <taxon>Bacillati</taxon>
        <taxon>Actinomycetota</taxon>
        <taxon>Actinomycetes</taxon>
        <taxon>Propionibacteriales</taxon>
        <taxon>Propionibacteriaceae</taxon>
        <taxon>Microlunatus</taxon>
    </lineage>
</organism>
<evidence type="ECO:0000313" key="2">
    <source>
        <dbReference type="EMBL" id="MBA8795014.1"/>
    </source>
</evidence>
<accession>A0A7W3P6I7</accession>
<dbReference type="CDD" id="cd00291">
    <property type="entry name" value="SirA_YedF_YeeD"/>
    <property type="match status" value="1"/>
</dbReference>
<evidence type="ECO:0000256" key="1">
    <source>
        <dbReference type="SAM" id="MobiDB-lite"/>
    </source>
</evidence>
<feature type="region of interest" description="Disordered" evidence="1">
    <location>
        <begin position="88"/>
        <end position="150"/>
    </location>
</feature>
<evidence type="ECO:0000313" key="3">
    <source>
        <dbReference type="Proteomes" id="UP000523079"/>
    </source>
</evidence>
<dbReference type="Proteomes" id="UP000523079">
    <property type="component" value="Unassembled WGS sequence"/>
</dbReference>
<dbReference type="SUPFAM" id="SSF64307">
    <property type="entry name" value="SirA-like"/>
    <property type="match status" value="1"/>
</dbReference>
<protein>
    <recommendedName>
        <fullName evidence="4">tRNA 2-thiouridine synthesizing protein A</fullName>
    </recommendedName>
</protein>
<dbReference type="AlphaFoldDB" id="A0A7W3P6I7"/>
<comment type="caution">
    <text evidence="2">The sequence shown here is derived from an EMBL/GenBank/DDBJ whole genome shotgun (WGS) entry which is preliminary data.</text>
</comment>
<dbReference type="Gene3D" id="3.30.110.40">
    <property type="entry name" value="TusA-like domain"/>
    <property type="match status" value="1"/>
</dbReference>
<dbReference type="InterPro" id="IPR036868">
    <property type="entry name" value="TusA-like_sf"/>
</dbReference>
<keyword evidence="3" id="KW-1185">Reference proteome</keyword>
<gene>
    <name evidence="2" type="ORF">FHX74_002642</name>
</gene>
<dbReference type="EMBL" id="JACGWT010000004">
    <property type="protein sequence ID" value="MBA8795014.1"/>
    <property type="molecule type" value="Genomic_DNA"/>
</dbReference>
<reference evidence="2 3" key="1">
    <citation type="submission" date="2020-07" db="EMBL/GenBank/DDBJ databases">
        <title>Sequencing the genomes of 1000 actinobacteria strains.</title>
        <authorList>
            <person name="Klenk H.-P."/>
        </authorList>
    </citation>
    <scope>NUCLEOTIDE SEQUENCE [LARGE SCALE GENOMIC DNA]</scope>
    <source>
        <strain evidence="2 3">DSM 100723</strain>
    </source>
</reference>
<name>A0A7W3P6I7_9ACTN</name>
<evidence type="ECO:0008006" key="4">
    <source>
        <dbReference type="Google" id="ProtNLM"/>
    </source>
</evidence>
<sequence>MPEPVDRRTAAPRSGGGAGRDGEPGRLESLGADGWLLRGGDLGCARLLILLARAVADLPDGTRVVLETTDPVAPIDLPAWCRLTGHRYLGRVPPSDVPDEGPRADQPSAPRADQPSAPRADQPSAPRYAVETSASARGTDPRAPWRPLAP</sequence>
<dbReference type="RefSeq" id="WP_220483909.1">
    <property type="nucleotide sequence ID" value="NZ_JACGWT010000004.1"/>
</dbReference>
<feature type="region of interest" description="Disordered" evidence="1">
    <location>
        <begin position="1"/>
        <end position="26"/>
    </location>
</feature>